<protein>
    <submittedName>
        <fullName evidence="2">Uncharacterized protein</fullName>
    </submittedName>
</protein>
<dbReference type="AlphaFoldDB" id="A0A9W9I9N4"/>
<accession>A0A9W9I9N4</accession>
<name>A0A9W9I9N4_9EURO</name>
<organism evidence="2 3">
    <name type="scientific">Penicillium capsulatum</name>
    <dbReference type="NCBI Taxonomy" id="69766"/>
    <lineage>
        <taxon>Eukaryota</taxon>
        <taxon>Fungi</taxon>
        <taxon>Dikarya</taxon>
        <taxon>Ascomycota</taxon>
        <taxon>Pezizomycotina</taxon>
        <taxon>Eurotiomycetes</taxon>
        <taxon>Eurotiomycetidae</taxon>
        <taxon>Eurotiales</taxon>
        <taxon>Aspergillaceae</taxon>
        <taxon>Penicillium</taxon>
    </lineage>
</organism>
<keyword evidence="3" id="KW-1185">Reference proteome</keyword>
<gene>
    <name evidence="2" type="ORF">N7492_004236</name>
</gene>
<reference evidence="2" key="1">
    <citation type="submission" date="2022-11" db="EMBL/GenBank/DDBJ databases">
        <authorList>
            <person name="Petersen C."/>
        </authorList>
    </citation>
    <scope>NUCLEOTIDE SEQUENCE</scope>
    <source>
        <strain evidence="2">IBT 21917</strain>
    </source>
</reference>
<reference evidence="2" key="2">
    <citation type="journal article" date="2023" name="IMA Fungus">
        <title>Comparative genomic study of the Penicillium genus elucidates a diverse pangenome and 15 lateral gene transfer events.</title>
        <authorList>
            <person name="Petersen C."/>
            <person name="Sorensen T."/>
            <person name="Nielsen M.R."/>
            <person name="Sondergaard T.E."/>
            <person name="Sorensen J.L."/>
            <person name="Fitzpatrick D.A."/>
            <person name="Frisvad J.C."/>
            <person name="Nielsen K.L."/>
        </authorList>
    </citation>
    <scope>NUCLEOTIDE SEQUENCE</scope>
    <source>
        <strain evidence="2">IBT 21917</strain>
    </source>
</reference>
<dbReference type="Proteomes" id="UP001146351">
    <property type="component" value="Unassembled WGS sequence"/>
</dbReference>
<evidence type="ECO:0000313" key="3">
    <source>
        <dbReference type="Proteomes" id="UP001146351"/>
    </source>
</evidence>
<dbReference type="InterPro" id="IPR045564">
    <property type="entry name" value="DUF5910"/>
</dbReference>
<sequence>MNLFQCSVVILLSFASVLISARIQIPAGYEVIAYREVSPHQADEYRKAWTLTYEPTASHGGNQLGEGVYMYADPDEMREPGREGCVIAGLSPAVERLRKAWVPMSYNTGGCDGDLGDGNIYLWQNLQDYEEKVQLINGYFMSVGFDADARETLLVSEYAGDTGTVQLCLPAAQLNDRPDRHGQMNLKVWCSTNKDDVNLGKVEIMEWDNFEKSGQMPDMSDLAF</sequence>
<keyword evidence="1" id="KW-0732">Signal</keyword>
<comment type="caution">
    <text evidence="2">The sequence shown here is derived from an EMBL/GenBank/DDBJ whole genome shotgun (WGS) entry which is preliminary data.</text>
</comment>
<dbReference type="OrthoDB" id="10366927at2759"/>
<feature type="signal peptide" evidence="1">
    <location>
        <begin position="1"/>
        <end position="21"/>
    </location>
</feature>
<evidence type="ECO:0000256" key="1">
    <source>
        <dbReference type="SAM" id="SignalP"/>
    </source>
</evidence>
<evidence type="ECO:0000313" key="2">
    <source>
        <dbReference type="EMBL" id="KAJ5171643.1"/>
    </source>
</evidence>
<feature type="chain" id="PRO_5040938194" evidence="1">
    <location>
        <begin position="22"/>
        <end position="224"/>
    </location>
</feature>
<dbReference type="EMBL" id="JAPQKO010000003">
    <property type="protein sequence ID" value="KAJ5171643.1"/>
    <property type="molecule type" value="Genomic_DNA"/>
</dbReference>
<dbReference type="Pfam" id="PF19287">
    <property type="entry name" value="DUF5910"/>
    <property type="match status" value="1"/>
</dbReference>
<proteinExistence type="predicted"/>